<dbReference type="HAMAP" id="MF_01845">
    <property type="entry name" value="UPF0597"/>
    <property type="match status" value="1"/>
</dbReference>
<dbReference type="InterPro" id="IPR021144">
    <property type="entry name" value="UPF0597"/>
</dbReference>
<evidence type="ECO:0000313" key="3">
    <source>
        <dbReference type="EMBL" id="SHJ15206.1"/>
    </source>
</evidence>
<feature type="domain" description="Serine dehydratase-like alpha subunit" evidence="2">
    <location>
        <begin position="89"/>
        <end position="429"/>
    </location>
</feature>
<proteinExistence type="inferred from homology"/>
<dbReference type="PANTHER" id="PTHR30501:SF2">
    <property type="entry name" value="UPF0597 PROTEIN YHAM"/>
    <property type="match status" value="1"/>
</dbReference>
<protein>
    <recommendedName>
        <fullName evidence="1">UPF0597 protein SAMN02745751_01854</fullName>
    </recommendedName>
</protein>
<dbReference type="PANTHER" id="PTHR30501">
    <property type="entry name" value="UPF0597 PROTEIN YHAM"/>
    <property type="match status" value="1"/>
</dbReference>
<sequence length="437" mass="46140">MNTIITKNMGNVMKLLRNDVKPAVGCTEPVAIALAAAAAKSVISGEIDEIRVKISPNIYKNGMNVGIPGIEKTGLDVAAALGAVIGTHEKGLEILGEVSAEERNKAVELLNCNKAKVSLLDTDENVYLEATIKSGKDVSKAVIVKKHDNLISITLNDKDMFLKKEDTQANAATDLMPDEEFYNTPIRELIEAVEELEFEDISFMLDGLEMNMRAAETGLSGKLGIGVGAAIKKAIDDGLLTEDFPNTAMMLTAAASDARMSGMAIPVMSSNGSGNHGLTAILPIAAYREYHKASDEKIARALAISHVITGYIKNYVGRLTPLCGCSIAASTGATCGIVWLMGGTTEQLENSIKNMIANQAGVICDGAKPGCALKLGTAAASAVQSAIYALYNHYASDNNGIVTGSAEESIKNLGILSKKGMSNVDATIIEIMESHRC</sequence>
<dbReference type="Proteomes" id="UP000184052">
    <property type="component" value="Unassembled WGS sequence"/>
</dbReference>
<name>A0A1M6GZ67_9FIRM</name>
<accession>A0A1M6GZ67</accession>
<dbReference type="GO" id="GO:0019450">
    <property type="term" value="P:L-cysteine catabolic process to pyruvate"/>
    <property type="evidence" value="ECO:0007669"/>
    <property type="project" value="TreeGrafter"/>
</dbReference>
<dbReference type="AlphaFoldDB" id="A0A1M6GZ67"/>
<organism evidence="3 4">
    <name type="scientific">Dethiosulfatibacter aminovorans DSM 17477</name>
    <dbReference type="NCBI Taxonomy" id="1121476"/>
    <lineage>
        <taxon>Bacteria</taxon>
        <taxon>Bacillati</taxon>
        <taxon>Bacillota</taxon>
        <taxon>Tissierellia</taxon>
        <taxon>Dethiosulfatibacter</taxon>
    </lineage>
</organism>
<comment type="similarity">
    <text evidence="1">Belongs to the UPF0597 family.</text>
</comment>
<evidence type="ECO:0000256" key="1">
    <source>
        <dbReference type="HAMAP-Rule" id="MF_01845"/>
    </source>
</evidence>
<dbReference type="GO" id="GO:0080146">
    <property type="term" value="F:L-cysteine desulfhydrase activity"/>
    <property type="evidence" value="ECO:0007669"/>
    <property type="project" value="TreeGrafter"/>
</dbReference>
<dbReference type="InterPro" id="IPR005130">
    <property type="entry name" value="Ser_deHydtase-like_asu"/>
</dbReference>
<dbReference type="Pfam" id="PF03313">
    <property type="entry name" value="SDH_alpha"/>
    <property type="match status" value="1"/>
</dbReference>
<reference evidence="3 4" key="1">
    <citation type="submission" date="2016-11" db="EMBL/GenBank/DDBJ databases">
        <authorList>
            <person name="Jaros S."/>
            <person name="Januszkiewicz K."/>
            <person name="Wedrychowicz H."/>
        </authorList>
    </citation>
    <scope>NUCLEOTIDE SEQUENCE [LARGE SCALE GENOMIC DNA]</scope>
    <source>
        <strain evidence="3 4">DSM 17477</strain>
    </source>
</reference>
<dbReference type="RefSeq" id="WP_245819828.1">
    <property type="nucleotide sequence ID" value="NZ_FQZL01000012.1"/>
</dbReference>
<dbReference type="PIRSF" id="PIRSF006054">
    <property type="entry name" value="UCP006054"/>
    <property type="match status" value="1"/>
</dbReference>
<keyword evidence="4" id="KW-1185">Reference proteome</keyword>
<dbReference type="EMBL" id="FQZL01000012">
    <property type="protein sequence ID" value="SHJ15206.1"/>
    <property type="molecule type" value="Genomic_DNA"/>
</dbReference>
<evidence type="ECO:0000259" key="2">
    <source>
        <dbReference type="Pfam" id="PF03313"/>
    </source>
</evidence>
<gene>
    <name evidence="3" type="ORF">SAMN02745751_01854</name>
</gene>
<evidence type="ECO:0000313" key="4">
    <source>
        <dbReference type="Proteomes" id="UP000184052"/>
    </source>
</evidence>
<dbReference type="STRING" id="1121476.SAMN02745751_01854"/>